<dbReference type="PANTHER" id="PTHR33121">
    <property type="entry name" value="CYCLIC DI-GMP PHOSPHODIESTERASE PDEF"/>
    <property type="match status" value="1"/>
</dbReference>
<organism evidence="2 3">
    <name type="scientific">Shewanella psychropiezotolerans</name>
    <dbReference type="NCBI Taxonomy" id="2593655"/>
    <lineage>
        <taxon>Bacteria</taxon>
        <taxon>Pseudomonadati</taxon>
        <taxon>Pseudomonadota</taxon>
        <taxon>Gammaproteobacteria</taxon>
        <taxon>Alteromonadales</taxon>
        <taxon>Shewanellaceae</taxon>
        <taxon>Shewanella</taxon>
    </lineage>
</organism>
<dbReference type="SUPFAM" id="SSF141868">
    <property type="entry name" value="EAL domain-like"/>
    <property type="match status" value="1"/>
</dbReference>
<dbReference type="InterPro" id="IPR050706">
    <property type="entry name" value="Cyclic-di-GMP_PDE-like"/>
</dbReference>
<evidence type="ECO:0000313" key="2">
    <source>
        <dbReference type="EMBL" id="QDO83182.1"/>
    </source>
</evidence>
<name>A0ABX5WY93_9GAMM</name>
<evidence type="ECO:0000313" key="3">
    <source>
        <dbReference type="Proteomes" id="UP000315947"/>
    </source>
</evidence>
<dbReference type="PROSITE" id="PS50883">
    <property type="entry name" value="EAL"/>
    <property type="match status" value="1"/>
</dbReference>
<evidence type="ECO:0000259" key="1">
    <source>
        <dbReference type="PROSITE" id="PS50883"/>
    </source>
</evidence>
<dbReference type="PANTHER" id="PTHR33121:SF56">
    <property type="entry name" value="SIGNALLING PROTEIN WITH EAL AND C2 DOMAINS"/>
    <property type="match status" value="1"/>
</dbReference>
<dbReference type="Gene3D" id="3.20.20.450">
    <property type="entry name" value="EAL domain"/>
    <property type="match status" value="1"/>
</dbReference>
<dbReference type="SMART" id="SM00052">
    <property type="entry name" value="EAL"/>
    <property type="match status" value="1"/>
</dbReference>
<reference evidence="2 3" key="1">
    <citation type="submission" date="2019-07" db="EMBL/GenBank/DDBJ databases">
        <title>Shewanella sp. YLB-06 whole genomic sequence.</title>
        <authorList>
            <person name="Yu L."/>
        </authorList>
    </citation>
    <scope>NUCLEOTIDE SEQUENCE [LARGE SCALE GENOMIC DNA]</scope>
    <source>
        <strain evidence="2 3">YLB-06</strain>
    </source>
</reference>
<dbReference type="RefSeq" id="WP_144045563.1">
    <property type="nucleotide sequence ID" value="NZ_CP041614.1"/>
</dbReference>
<dbReference type="Pfam" id="PF00563">
    <property type="entry name" value="EAL"/>
    <property type="match status" value="1"/>
</dbReference>
<dbReference type="CDD" id="cd01948">
    <property type="entry name" value="EAL"/>
    <property type="match status" value="1"/>
</dbReference>
<dbReference type="InterPro" id="IPR035919">
    <property type="entry name" value="EAL_sf"/>
</dbReference>
<dbReference type="InterPro" id="IPR001633">
    <property type="entry name" value="EAL_dom"/>
</dbReference>
<dbReference type="EMBL" id="CP041614">
    <property type="protein sequence ID" value="QDO83182.1"/>
    <property type="molecule type" value="Genomic_DNA"/>
</dbReference>
<sequence>MQNILSYSGNRGLSLLFDRFFKPSQIHFQNNRFVEVEEELIIDGLAIDGFVPYYQPIINSDTGKVIGAELLVRLVMDNGRVISPLQFIDYAEKSGLIIEITEQFLSKAFNDFNKLGWAGSDKYLSINIVPEHLKSRRLFKFIQDYVARGVINGNQIKLEITERLEINDLLGARSYLEDFYQLGITASLDDAGTGYGCFLYLQELALSSLKLDKRFIDTIAENKDTSVLDSIIGLAKSLKLEIVAEGVESLNQVTYLKRRGVKAIQGYVYGQPMPVIDFIDWKGNR</sequence>
<feature type="domain" description="EAL" evidence="1">
    <location>
        <begin position="34"/>
        <end position="285"/>
    </location>
</feature>
<accession>A0ABX5WY93</accession>
<keyword evidence="3" id="KW-1185">Reference proteome</keyword>
<proteinExistence type="predicted"/>
<protein>
    <submittedName>
        <fullName evidence="2">EAL domain-containing protein</fullName>
    </submittedName>
</protein>
<dbReference type="Proteomes" id="UP000315947">
    <property type="component" value="Chromosome"/>
</dbReference>
<gene>
    <name evidence="2" type="ORF">FM037_08035</name>
</gene>